<dbReference type="GO" id="GO:0003677">
    <property type="term" value="F:DNA binding"/>
    <property type="evidence" value="ECO:0007669"/>
    <property type="project" value="InterPro"/>
</dbReference>
<proteinExistence type="predicted"/>
<protein>
    <submittedName>
        <fullName evidence="3">IS5 family transposase</fullName>
    </submittedName>
</protein>
<accession>A0A4S2AZW3</accession>
<evidence type="ECO:0000259" key="2">
    <source>
        <dbReference type="Pfam" id="PF13340"/>
    </source>
</evidence>
<dbReference type="GO" id="GO:0006313">
    <property type="term" value="P:DNA transposition"/>
    <property type="evidence" value="ECO:0007669"/>
    <property type="project" value="InterPro"/>
</dbReference>
<dbReference type="PANTHER" id="PTHR30007">
    <property type="entry name" value="PHP DOMAIN PROTEIN"/>
    <property type="match status" value="1"/>
</dbReference>
<dbReference type="RefSeq" id="WP_136009769.1">
    <property type="nucleotide sequence ID" value="NZ_SRYZ01000011.1"/>
</dbReference>
<dbReference type="PANTHER" id="PTHR30007:SF0">
    <property type="entry name" value="TRANSPOSASE"/>
    <property type="match status" value="1"/>
</dbReference>
<dbReference type="Proteomes" id="UP000310532">
    <property type="component" value="Unassembled WGS sequence"/>
</dbReference>
<evidence type="ECO:0000313" key="4">
    <source>
        <dbReference type="Proteomes" id="UP000310532"/>
    </source>
</evidence>
<reference evidence="3 4" key="1">
    <citation type="submission" date="2019-04" db="EMBL/GenBank/DDBJ databases">
        <title>Microbes associate with the intestines of laboratory mice.</title>
        <authorList>
            <person name="Navarre W."/>
            <person name="Wong E."/>
            <person name="Huang K."/>
            <person name="Tropini C."/>
            <person name="Ng K."/>
            <person name="Yu B."/>
        </authorList>
    </citation>
    <scope>NUCLEOTIDE SEQUENCE [LARGE SCALE GENOMIC DNA]</scope>
    <source>
        <strain evidence="3 4">NM69_E16B</strain>
    </source>
</reference>
<name>A0A4S2AZW3_9BACE</name>
<evidence type="ECO:0000313" key="3">
    <source>
        <dbReference type="EMBL" id="TGY07206.1"/>
    </source>
</evidence>
<evidence type="ECO:0000259" key="1">
    <source>
        <dbReference type="Pfam" id="PF01609"/>
    </source>
</evidence>
<dbReference type="GO" id="GO:0004803">
    <property type="term" value="F:transposase activity"/>
    <property type="evidence" value="ECO:0007669"/>
    <property type="project" value="InterPro"/>
</dbReference>
<gene>
    <name evidence="3" type="ORF">E5355_07165</name>
</gene>
<sequence>MYHTDLTETDWRYITKVLNLQERKRKYDLRLIWNAIFYLVKTGCQWRMLPLDFPKWQLVYYYYRKWASQLDFDLLLEKLRGHVRVKRGQSMEPSVGIMDSQSVRCGNNASLNGIDGNKKVKGIKRHVIVDKNGFLIAVMVTIANVHDSKAAYLLMRVLKEMCSSVKNILADGGYRGELVDNIRKKFGYVIQVVISAYKEQGFRPIQKRWIVERTFSWMDYNRRLCRNYELTFDSAEEMVKLAAIRLLLRKI</sequence>
<keyword evidence="4" id="KW-1185">Reference proteome</keyword>
<dbReference type="InterPro" id="IPR025161">
    <property type="entry name" value="IS402-like_dom"/>
</dbReference>
<dbReference type="Pfam" id="PF13340">
    <property type="entry name" value="DUF4096"/>
    <property type="match status" value="1"/>
</dbReference>
<dbReference type="Pfam" id="PF01609">
    <property type="entry name" value="DDE_Tnp_1"/>
    <property type="match status" value="1"/>
</dbReference>
<dbReference type="NCBIfam" id="NF033580">
    <property type="entry name" value="transpos_IS5_3"/>
    <property type="match status" value="1"/>
</dbReference>
<feature type="domain" description="Insertion element IS402-like" evidence="2">
    <location>
        <begin position="6"/>
        <end position="69"/>
    </location>
</feature>
<organism evidence="3 4">
    <name type="scientific">Bacteroides muris</name>
    <name type="common">ex Afrizal et al. 2022</name>
    <dbReference type="NCBI Taxonomy" id="2516960"/>
    <lineage>
        <taxon>Bacteria</taxon>
        <taxon>Pseudomonadati</taxon>
        <taxon>Bacteroidota</taxon>
        <taxon>Bacteroidia</taxon>
        <taxon>Bacteroidales</taxon>
        <taxon>Bacteroidaceae</taxon>
        <taxon>Bacteroides</taxon>
    </lineage>
</organism>
<dbReference type="InterPro" id="IPR002559">
    <property type="entry name" value="Transposase_11"/>
</dbReference>
<feature type="domain" description="Transposase IS4-like" evidence="1">
    <location>
        <begin position="92"/>
        <end position="244"/>
    </location>
</feature>
<dbReference type="AlphaFoldDB" id="A0A4S2AZW3"/>
<comment type="caution">
    <text evidence="3">The sequence shown here is derived from an EMBL/GenBank/DDBJ whole genome shotgun (WGS) entry which is preliminary data.</text>
</comment>
<dbReference type="EMBL" id="SRYZ01000011">
    <property type="protein sequence ID" value="TGY07206.1"/>
    <property type="molecule type" value="Genomic_DNA"/>
</dbReference>